<protein>
    <submittedName>
        <fullName evidence="1">Uncharacterized protein</fullName>
    </submittedName>
</protein>
<organism evidence="1">
    <name type="scientific">Solanum chilense</name>
    <name type="common">Tomato</name>
    <name type="synonym">Lycopersicon chilense</name>
    <dbReference type="NCBI Taxonomy" id="4083"/>
    <lineage>
        <taxon>Eukaryota</taxon>
        <taxon>Viridiplantae</taxon>
        <taxon>Streptophyta</taxon>
        <taxon>Embryophyta</taxon>
        <taxon>Tracheophyta</taxon>
        <taxon>Spermatophyta</taxon>
        <taxon>Magnoliopsida</taxon>
        <taxon>eudicotyledons</taxon>
        <taxon>Gunneridae</taxon>
        <taxon>Pentapetalae</taxon>
        <taxon>asterids</taxon>
        <taxon>lamiids</taxon>
        <taxon>Solanales</taxon>
        <taxon>Solanaceae</taxon>
        <taxon>Solanoideae</taxon>
        <taxon>Solaneae</taxon>
        <taxon>Solanum</taxon>
        <taxon>Solanum subgen. Lycopersicon</taxon>
    </lineage>
</organism>
<reference evidence="1" key="1">
    <citation type="submission" date="2019-05" db="EMBL/GenBank/DDBJ databases">
        <title>The de novo reference genome and transcriptome assemblies of the wild tomato species Solanum chilense.</title>
        <authorList>
            <person name="Stam R."/>
            <person name="Nosenko T."/>
            <person name="Hoerger A.C."/>
            <person name="Stephan W."/>
            <person name="Seidel M.A."/>
            <person name="Kuhn J.M.M."/>
            <person name="Haberer G."/>
            <person name="Tellier A."/>
        </authorList>
    </citation>
    <scope>NUCLEOTIDE SEQUENCE</scope>
    <source>
        <tissue evidence="1">Mature leaves</tissue>
    </source>
</reference>
<accession>A0A6N2AYJ5</accession>
<comment type="caution">
    <text evidence="1">The sequence shown here is derived from an EMBL/GenBank/DDBJ whole genome shotgun (WGS) entry which is preliminary data.</text>
</comment>
<gene>
    <name evidence="1" type="ORF">EJD97_021049</name>
</gene>
<sequence length="88" mass="10303">MRMFLSEETQKRPPKELVTVRRWQRSATAEGRWGSLTKCGVTERVTDYRIHDGPSCTFVMKCREVVQVRIFQEFKFFGTETLDGPLCL</sequence>
<name>A0A6N2AYJ5_SOLCI</name>
<proteinExistence type="predicted"/>
<dbReference type="AlphaFoldDB" id="A0A6N2AYJ5"/>
<evidence type="ECO:0000313" key="1">
    <source>
        <dbReference type="EMBL" id="TMW86659.1"/>
    </source>
</evidence>
<dbReference type="EMBL" id="RXGB01006284">
    <property type="protein sequence ID" value="TMW86659.1"/>
    <property type="molecule type" value="Genomic_DNA"/>
</dbReference>